<accession>A0A0C3HPV7</accession>
<proteinExistence type="inferred from homology"/>
<dbReference type="InterPro" id="IPR036259">
    <property type="entry name" value="MFS_trans_sf"/>
</dbReference>
<dbReference type="EMBL" id="KN832872">
    <property type="protein sequence ID" value="KIN05050.1"/>
    <property type="molecule type" value="Genomic_DNA"/>
</dbReference>
<evidence type="ECO:0000256" key="8">
    <source>
        <dbReference type="ARBA" id="ARBA00023180"/>
    </source>
</evidence>
<dbReference type="FunFam" id="1.20.1250.20:FF:000489">
    <property type="entry name" value="MFS general substrate transporter"/>
    <property type="match status" value="1"/>
</dbReference>
<feature type="compositionally biased region" description="Basic and acidic residues" evidence="9">
    <location>
        <begin position="72"/>
        <end position="81"/>
    </location>
</feature>
<dbReference type="FunFam" id="1.20.1720.10:FF:000012">
    <property type="entry name" value="MFS toxin efflux pump (AflT)"/>
    <property type="match status" value="1"/>
</dbReference>
<keyword evidence="3" id="KW-0813">Transport</keyword>
<dbReference type="Proteomes" id="UP000054321">
    <property type="component" value="Unassembled WGS sequence"/>
</dbReference>
<dbReference type="Pfam" id="PF07690">
    <property type="entry name" value="MFS_1"/>
    <property type="match status" value="1"/>
</dbReference>
<keyword evidence="7 10" id="KW-0472">Membrane</keyword>
<feature type="transmembrane region" description="Helical" evidence="10">
    <location>
        <begin position="415"/>
        <end position="434"/>
    </location>
</feature>
<feature type="transmembrane region" description="Helical" evidence="10">
    <location>
        <begin position="505"/>
        <end position="524"/>
    </location>
</feature>
<dbReference type="GO" id="GO:0022857">
    <property type="term" value="F:transmembrane transporter activity"/>
    <property type="evidence" value="ECO:0007669"/>
    <property type="project" value="InterPro"/>
</dbReference>
<evidence type="ECO:0000256" key="1">
    <source>
        <dbReference type="ARBA" id="ARBA00004651"/>
    </source>
</evidence>
<dbReference type="AlphaFoldDB" id="A0A0C3HPV7"/>
<reference evidence="13" key="2">
    <citation type="submission" date="2015-01" db="EMBL/GenBank/DDBJ databases">
        <title>Evolutionary Origins and Diversification of the Mycorrhizal Mutualists.</title>
        <authorList>
            <consortium name="DOE Joint Genome Institute"/>
            <consortium name="Mycorrhizal Genomics Consortium"/>
            <person name="Kohler A."/>
            <person name="Kuo A."/>
            <person name="Nagy L.G."/>
            <person name="Floudas D."/>
            <person name="Copeland A."/>
            <person name="Barry K.W."/>
            <person name="Cichocki N."/>
            <person name="Veneault-Fourrey C."/>
            <person name="LaButti K."/>
            <person name="Lindquist E.A."/>
            <person name="Lipzen A."/>
            <person name="Lundell T."/>
            <person name="Morin E."/>
            <person name="Murat C."/>
            <person name="Riley R."/>
            <person name="Ohm R."/>
            <person name="Sun H."/>
            <person name="Tunlid A."/>
            <person name="Henrissat B."/>
            <person name="Grigoriev I.V."/>
            <person name="Hibbett D.S."/>
            <person name="Martin F."/>
        </authorList>
    </citation>
    <scope>NUCLEOTIDE SEQUENCE [LARGE SCALE GENOMIC DNA]</scope>
    <source>
        <strain evidence="13">Zn</strain>
    </source>
</reference>
<evidence type="ECO:0000256" key="7">
    <source>
        <dbReference type="ARBA" id="ARBA00023136"/>
    </source>
</evidence>
<dbReference type="PANTHER" id="PTHR23501">
    <property type="entry name" value="MAJOR FACILITATOR SUPERFAMILY"/>
    <property type="match status" value="1"/>
</dbReference>
<comment type="similarity">
    <text evidence="2">Belongs to the major facilitator superfamily. TCR/Tet family.</text>
</comment>
<evidence type="ECO:0000256" key="6">
    <source>
        <dbReference type="ARBA" id="ARBA00022989"/>
    </source>
</evidence>
<feature type="transmembrane region" description="Helical" evidence="10">
    <location>
        <begin position="341"/>
        <end position="361"/>
    </location>
</feature>
<dbReference type="FunCoup" id="A0A0C3HPV7">
    <property type="interactions" value="92"/>
</dbReference>
<evidence type="ECO:0000256" key="9">
    <source>
        <dbReference type="SAM" id="MobiDB-lite"/>
    </source>
</evidence>
<dbReference type="HOGENOM" id="CLU_000960_22_1_1"/>
<feature type="region of interest" description="Disordered" evidence="9">
    <location>
        <begin position="1"/>
        <end position="81"/>
    </location>
</feature>
<dbReference type="CDD" id="cd17502">
    <property type="entry name" value="MFS_Azr1_MDR_like"/>
    <property type="match status" value="1"/>
</dbReference>
<feature type="transmembrane region" description="Helical" evidence="10">
    <location>
        <begin position="581"/>
        <end position="600"/>
    </location>
</feature>
<gene>
    <name evidence="12" type="ORF">OIDMADRAFT_177380</name>
</gene>
<sequence>MSDEKPPRQEDAASVASPTASVSEKTLEADEKTLAADDKNASDEKHLDVDEKALEAASTGEDAQVPAAAPPAKEEGKEEGLGKVLSAKDAMAELNKVMTSGEGIEYPTGARLNLVSLALCLSVFLMALDNTIIATAIPHITDQFHSLPDVGWYGSAYLLTTASFQLLFGKFYTYFSIKWVYLIAIGIFELGSLICGVAPNSIALIIGRAVAGVGSAGIFSGALIIVAYSVPLVKRPMYTGFIGAMYGIASVAGPLLGGAFTDKATWRWCFFINLPIGAITILVIMIFFKSPDRAAVASLGWKERVKEFDLYGTIAFIPAIICLLLALQWGGTKYAWGSGRIIALFVVFGVLISIFICIQFWKQDSATIPPSIMKKRSMAAASFFSFALGAAFLLLIYYLPIWFQAVKGASAVKSGIMNLPMILTLVLVSILSGIGVTTLGYYAPLMIASTVFTAAGIGLLFTFHPDTNHSMWIGYQALTGIGIGLGMQQPLIAVQTVLDISQVPIGTSVIVFVQTLGGALFVSIGQNVFSNKLLENLAKYAPSIDPTVILKIGATSIQQTIDKADLPGVTLSYNNALTQSFLVACIMAALSLFGSATIEWKSVKGKKIEMGAA</sequence>
<evidence type="ECO:0000313" key="13">
    <source>
        <dbReference type="Proteomes" id="UP000054321"/>
    </source>
</evidence>
<dbReference type="OrthoDB" id="10021397at2759"/>
<organism evidence="12 13">
    <name type="scientific">Oidiodendron maius (strain Zn)</name>
    <dbReference type="NCBI Taxonomy" id="913774"/>
    <lineage>
        <taxon>Eukaryota</taxon>
        <taxon>Fungi</taxon>
        <taxon>Dikarya</taxon>
        <taxon>Ascomycota</taxon>
        <taxon>Pezizomycotina</taxon>
        <taxon>Leotiomycetes</taxon>
        <taxon>Leotiomycetes incertae sedis</taxon>
        <taxon>Myxotrichaceae</taxon>
        <taxon>Oidiodendron</taxon>
    </lineage>
</organism>
<evidence type="ECO:0000256" key="3">
    <source>
        <dbReference type="ARBA" id="ARBA00022448"/>
    </source>
</evidence>
<dbReference type="FunFam" id="1.20.1250.20:FF:000196">
    <property type="entry name" value="MFS toxin efflux pump (AflT)"/>
    <property type="match status" value="1"/>
</dbReference>
<feature type="transmembrane region" description="Helical" evidence="10">
    <location>
        <begin position="265"/>
        <end position="288"/>
    </location>
</feature>
<protein>
    <recommendedName>
        <fullName evidence="11">Major facilitator superfamily (MFS) profile domain-containing protein</fullName>
    </recommendedName>
</protein>
<dbReference type="InterPro" id="IPR020846">
    <property type="entry name" value="MFS_dom"/>
</dbReference>
<dbReference type="PROSITE" id="PS50850">
    <property type="entry name" value="MFS"/>
    <property type="match status" value="1"/>
</dbReference>
<feature type="transmembrane region" description="Helical" evidence="10">
    <location>
        <begin position="308"/>
        <end position="329"/>
    </location>
</feature>
<feature type="transmembrane region" description="Helical" evidence="10">
    <location>
        <begin position="441"/>
        <end position="461"/>
    </location>
</feature>
<dbReference type="GO" id="GO:0005886">
    <property type="term" value="C:plasma membrane"/>
    <property type="evidence" value="ECO:0007669"/>
    <property type="project" value="UniProtKB-SubCell"/>
</dbReference>
<feature type="compositionally biased region" description="Basic and acidic residues" evidence="9">
    <location>
        <begin position="25"/>
        <end position="54"/>
    </location>
</feature>
<dbReference type="SUPFAM" id="SSF103473">
    <property type="entry name" value="MFS general substrate transporter"/>
    <property type="match status" value="1"/>
</dbReference>
<feature type="transmembrane region" description="Helical" evidence="10">
    <location>
        <begin position="150"/>
        <end position="168"/>
    </location>
</feature>
<feature type="transmembrane region" description="Helical" evidence="10">
    <location>
        <begin position="382"/>
        <end position="403"/>
    </location>
</feature>
<evidence type="ECO:0000256" key="5">
    <source>
        <dbReference type="ARBA" id="ARBA00022692"/>
    </source>
</evidence>
<dbReference type="InterPro" id="IPR011701">
    <property type="entry name" value="MFS"/>
</dbReference>
<keyword evidence="5 10" id="KW-0812">Transmembrane</keyword>
<dbReference type="InParanoid" id="A0A0C3HPV7"/>
<keyword evidence="8" id="KW-0325">Glycoprotein</keyword>
<evidence type="ECO:0000256" key="2">
    <source>
        <dbReference type="ARBA" id="ARBA00007520"/>
    </source>
</evidence>
<evidence type="ECO:0000259" key="11">
    <source>
        <dbReference type="PROSITE" id="PS50850"/>
    </source>
</evidence>
<feature type="transmembrane region" description="Helical" evidence="10">
    <location>
        <begin position="205"/>
        <end position="230"/>
    </location>
</feature>
<dbReference type="Gene3D" id="1.20.1250.20">
    <property type="entry name" value="MFS general substrate transporter like domains"/>
    <property type="match status" value="1"/>
</dbReference>
<keyword evidence="13" id="KW-1185">Reference proteome</keyword>
<name>A0A0C3HPV7_OIDMZ</name>
<comment type="subcellular location">
    <subcellularLocation>
        <location evidence="1">Cell membrane</location>
        <topology evidence="1">Multi-pass membrane protein</topology>
    </subcellularLocation>
</comment>
<feature type="compositionally biased region" description="Basic and acidic residues" evidence="9">
    <location>
        <begin position="1"/>
        <end position="11"/>
    </location>
</feature>
<dbReference type="Gene3D" id="1.20.1720.10">
    <property type="entry name" value="Multidrug resistance protein D"/>
    <property type="match status" value="1"/>
</dbReference>
<feature type="compositionally biased region" description="Low complexity" evidence="9">
    <location>
        <begin position="12"/>
        <end position="23"/>
    </location>
</feature>
<evidence type="ECO:0000256" key="10">
    <source>
        <dbReference type="SAM" id="Phobius"/>
    </source>
</evidence>
<feature type="transmembrane region" description="Helical" evidence="10">
    <location>
        <begin position="180"/>
        <end position="199"/>
    </location>
</feature>
<keyword evidence="6 10" id="KW-1133">Transmembrane helix</keyword>
<feature type="transmembrane region" description="Helical" evidence="10">
    <location>
        <begin position="237"/>
        <end position="259"/>
    </location>
</feature>
<evidence type="ECO:0000256" key="4">
    <source>
        <dbReference type="ARBA" id="ARBA00022475"/>
    </source>
</evidence>
<reference evidence="12 13" key="1">
    <citation type="submission" date="2014-04" db="EMBL/GenBank/DDBJ databases">
        <authorList>
            <consortium name="DOE Joint Genome Institute"/>
            <person name="Kuo A."/>
            <person name="Martino E."/>
            <person name="Perotto S."/>
            <person name="Kohler A."/>
            <person name="Nagy L.G."/>
            <person name="Floudas D."/>
            <person name="Copeland A."/>
            <person name="Barry K.W."/>
            <person name="Cichocki N."/>
            <person name="Veneault-Fourrey C."/>
            <person name="LaButti K."/>
            <person name="Lindquist E.A."/>
            <person name="Lipzen A."/>
            <person name="Lundell T."/>
            <person name="Morin E."/>
            <person name="Murat C."/>
            <person name="Sun H."/>
            <person name="Tunlid A."/>
            <person name="Henrissat B."/>
            <person name="Grigoriev I.V."/>
            <person name="Hibbett D.S."/>
            <person name="Martin F."/>
            <person name="Nordberg H.P."/>
            <person name="Cantor M.N."/>
            <person name="Hua S.X."/>
        </authorList>
    </citation>
    <scope>NUCLEOTIDE SEQUENCE [LARGE SCALE GENOMIC DNA]</scope>
    <source>
        <strain evidence="12 13">Zn</strain>
    </source>
</reference>
<feature type="domain" description="Major facilitator superfamily (MFS) profile" evidence="11">
    <location>
        <begin position="115"/>
        <end position="603"/>
    </location>
</feature>
<dbReference type="PANTHER" id="PTHR23501:SF199">
    <property type="entry name" value="MFS EFFLUX TRANSPORTER INPD-RELATED"/>
    <property type="match status" value="1"/>
</dbReference>
<dbReference type="PRINTS" id="PR01036">
    <property type="entry name" value="TCRTETB"/>
</dbReference>
<feature type="transmembrane region" description="Helical" evidence="10">
    <location>
        <begin position="473"/>
        <end position="493"/>
    </location>
</feature>
<keyword evidence="4" id="KW-1003">Cell membrane</keyword>
<evidence type="ECO:0000313" key="12">
    <source>
        <dbReference type="EMBL" id="KIN05050.1"/>
    </source>
</evidence>
<feature type="transmembrane region" description="Helical" evidence="10">
    <location>
        <begin position="114"/>
        <end position="138"/>
    </location>
</feature>